<gene>
    <name evidence="8" type="ORF">THAPSDRAFT_270027</name>
</gene>
<dbReference type="Pfam" id="PF00481">
    <property type="entry name" value="PP2C"/>
    <property type="match status" value="1"/>
</dbReference>
<dbReference type="InterPro" id="IPR000222">
    <property type="entry name" value="PP2C_BS"/>
</dbReference>
<dbReference type="PANTHER" id="PTHR47992">
    <property type="entry name" value="PROTEIN PHOSPHATASE"/>
    <property type="match status" value="1"/>
</dbReference>
<dbReference type="GO" id="GO:0016020">
    <property type="term" value="C:membrane"/>
    <property type="evidence" value="ECO:0007669"/>
    <property type="project" value="UniProtKB-SubCell"/>
</dbReference>
<dbReference type="eggNOG" id="KOG0697">
    <property type="taxonomic scope" value="Eukaryota"/>
</dbReference>
<dbReference type="SMART" id="SM00332">
    <property type="entry name" value="PP2Cc"/>
    <property type="match status" value="1"/>
</dbReference>
<organism evidence="8 9">
    <name type="scientific">Thalassiosira pseudonana</name>
    <name type="common">Marine diatom</name>
    <name type="synonym">Cyclotella nana</name>
    <dbReference type="NCBI Taxonomy" id="35128"/>
    <lineage>
        <taxon>Eukaryota</taxon>
        <taxon>Sar</taxon>
        <taxon>Stramenopiles</taxon>
        <taxon>Ochrophyta</taxon>
        <taxon>Bacillariophyta</taxon>
        <taxon>Coscinodiscophyceae</taxon>
        <taxon>Thalassiosirophycidae</taxon>
        <taxon>Thalassiosirales</taxon>
        <taxon>Thalassiosiraceae</taxon>
        <taxon>Thalassiosira</taxon>
    </lineage>
</organism>
<reference evidence="8 9" key="2">
    <citation type="journal article" date="2008" name="Nature">
        <title>The Phaeodactylum genome reveals the evolutionary history of diatom genomes.</title>
        <authorList>
            <person name="Bowler C."/>
            <person name="Allen A.E."/>
            <person name="Badger J.H."/>
            <person name="Grimwood J."/>
            <person name="Jabbari K."/>
            <person name="Kuo A."/>
            <person name="Maheswari U."/>
            <person name="Martens C."/>
            <person name="Maumus F."/>
            <person name="Otillar R.P."/>
            <person name="Rayko E."/>
            <person name="Salamov A."/>
            <person name="Vandepoele K."/>
            <person name="Beszteri B."/>
            <person name="Gruber A."/>
            <person name="Heijde M."/>
            <person name="Katinka M."/>
            <person name="Mock T."/>
            <person name="Valentin K."/>
            <person name="Verret F."/>
            <person name="Berges J.A."/>
            <person name="Brownlee C."/>
            <person name="Cadoret J.P."/>
            <person name="Chiovitti A."/>
            <person name="Choi C.J."/>
            <person name="Coesel S."/>
            <person name="De Martino A."/>
            <person name="Detter J.C."/>
            <person name="Durkin C."/>
            <person name="Falciatore A."/>
            <person name="Fournet J."/>
            <person name="Haruta M."/>
            <person name="Huysman M.J."/>
            <person name="Jenkins B.D."/>
            <person name="Jiroutova K."/>
            <person name="Jorgensen R.E."/>
            <person name="Joubert Y."/>
            <person name="Kaplan A."/>
            <person name="Kroger N."/>
            <person name="Kroth P.G."/>
            <person name="La Roche J."/>
            <person name="Lindquist E."/>
            <person name="Lommer M."/>
            <person name="Martin-Jezequel V."/>
            <person name="Lopez P.J."/>
            <person name="Lucas S."/>
            <person name="Mangogna M."/>
            <person name="McGinnis K."/>
            <person name="Medlin L.K."/>
            <person name="Montsant A."/>
            <person name="Oudot-Le Secq M.P."/>
            <person name="Napoli C."/>
            <person name="Obornik M."/>
            <person name="Parker M.S."/>
            <person name="Petit J.L."/>
            <person name="Porcel B.M."/>
            <person name="Poulsen N."/>
            <person name="Robison M."/>
            <person name="Rychlewski L."/>
            <person name="Rynearson T.A."/>
            <person name="Schmutz J."/>
            <person name="Shapiro H."/>
            <person name="Siaut M."/>
            <person name="Stanley M."/>
            <person name="Sussman M.R."/>
            <person name="Taylor A.R."/>
            <person name="Vardi A."/>
            <person name="von Dassow P."/>
            <person name="Vyverman W."/>
            <person name="Willis A."/>
            <person name="Wyrwicz L.S."/>
            <person name="Rokhsar D.S."/>
            <person name="Weissenbach J."/>
            <person name="Armbrust E.V."/>
            <person name="Green B.R."/>
            <person name="Van de Peer Y."/>
            <person name="Grigoriev I.V."/>
        </authorList>
    </citation>
    <scope>NUCLEOTIDE SEQUENCE [LARGE SCALE GENOMIC DNA]</scope>
    <source>
        <strain evidence="8 9">CCMP1335</strain>
    </source>
</reference>
<dbReference type="GeneID" id="7443348"/>
<evidence type="ECO:0000259" key="7">
    <source>
        <dbReference type="PROSITE" id="PS51746"/>
    </source>
</evidence>
<dbReference type="PROSITE" id="PS01032">
    <property type="entry name" value="PPM_1"/>
    <property type="match status" value="1"/>
</dbReference>
<comment type="subcellular location">
    <subcellularLocation>
        <location evidence="1">Membrane</location>
        <topology evidence="1">Peripheral membrane protein</topology>
    </subcellularLocation>
</comment>
<dbReference type="InterPro" id="IPR001932">
    <property type="entry name" value="PPM-type_phosphatase-like_dom"/>
</dbReference>
<protein>
    <recommendedName>
        <fullName evidence="7">PPM-type phosphatase domain-containing protein</fullName>
    </recommendedName>
</protein>
<comment type="similarity">
    <text evidence="5">Belongs to the PP2C family.</text>
</comment>
<dbReference type="PaxDb" id="35128-Thaps270027"/>
<dbReference type="RefSeq" id="XP_002294715.1">
    <property type="nucleotide sequence ID" value="XM_002294679.1"/>
</dbReference>
<keyword evidence="3 5" id="KW-0378">Hydrolase</keyword>
<dbReference type="InterPro" id="IPR036457">
    <property type="entry name" value="PPM-type-like_dom_sf"/>
</dbReference>
<dbReference type="Proteomes" id="UP000001449">
    <property type="component" value="Chromosome 20"/>
</dbReference>
<dbReference type="EMBL" id="CM000652">
    <property type="protein sequence ID" value="EED88075.1"/>
    <property type="molecule type" value="Genomic_DNA"/>
</dbReference>
<feature type="compositionally biased region" description="Polar residues" evidence="6">
    <location>
        <begin position="23"/>
        <end position="35"/>
    </location>
</feature>
<keyword evidence="4 5" id="KW-0904">Protein phosphatase</keyword>
<evidence type="ECO:0000256" key="6">
    <source>
        <dbReference type="SAM" id="MobiDB-lite"/>
    </source>
</evidence>
<dbReference type="Gene3D" id="3.60.40.10">
    <property type="entry name" value="PPM-type phosphatase domain"/>
    <property type="match status" value="1"/>
</dbReference>
<evidence type="ECO:0000313" key="9">
    <source>
        <dbReference type="Proteomes" id="UP000001449"/>
    </source>
</evidence>
<dbReference type="GO" id="GO:0004722">
    <property type="term" value="F:protein serine/threonine phosphatase activity"/>
    <property type="evidence" value="ECO:0000318"/>
    <property type="project" value="GO_Central"/>
</dbReference>
<dbReference type="InParanoid" id="B8CEP9"/>
<evidence type="ECO:0000256" key="4">
    <source>
        <dbReference type="ARBA" id="ARBA00022912"/>
    </source>
</evidence>
<dbReference type="GO" id="GO:0046872">
    <property type="term" value="F:metal ion binding"/>
    <property type="evidence" value="ECO:0007669"/>
    <property type="project" value="UniProtKB-KW"/>
</dbReference>
<evidence type="ECO:0000256" key="5">
    <source>
        <dbReference type="RuleBase" id="RU003465"/>
    </source>
</evidence>
<sequence length="363" mass="38755">MTDLDDEGGAEMATVPEEGGDGSNNNNHADTTIVPSLQWGASDKPGWRIEMEDAICVHYPIMVPPPPSTPLDTTNDANAARTPTMGLFGVFDGHGDGGFASEFISTHLLPKLQGHSNWSVAYHSCNSSFNSTTEGDGAMMTVLTDSFHSLDEDLKTAPMKIRDGGTTAIVAVVSDGKMFVANVGDSRCILVKKRSVTEVPMSEDHKPDLSGERSRIESAGLTVQTDHKSDKELLGVARAFGDFDYKCNESLSASRQAVVCTPEIVVRERDDSSDMFLVLACDGIWDVMTNDEVGLFVAKRVSECVGKKDVVEGEALASVGDDLLEECLEKGSRDNMSVLIVGLPASGLSSVVSSDRAARALAF</sequence>
<reference evidence="8 9" key="1">
    <citation type="journal article" date="2004" name="Science">
        <title>The genome of the diatom Thalassiosira pseudonana: ecology, evolution, and metabolism.</title>
        <authorList>
            <person name="Armbrust E.V."/>
            <person name="Berges J.A."/>
            <person name="Bowler C."/>
            <person name="Green B.R."/>
            <person name="Martinez D."/>
            <person name="Putnam N.H."/>
            <person name="Zhou S."/>
            <person name="Allen A.E."/>
            <person name="Apt K.E."/>
            <person name="Bechner M."/>
            <person name="Brzezinski M.A."/>
            <person name="Chaal B.K."/>
            <person name="Chiovitti A."/>
            <person name="Davis A.K."/>
            <person name="Demarest M.S."/>
            <person name="Detter J.C."/>
            <person name="Glavina T."/>
            <person name="Goodstein D."/>
            <person name="Hadi M.Z."/>
            <person name="Hellsten U."/>
            <person name="Hildebrand M."/>
            <person name="Jenkins B.D."/>
            <person name="Jurka J."/>
            <person name="Kapitonov V.V."/>
            <person name="Kroger N."/>
            <person name="Lau W.W."/>
            <person name="Lane T.W."/>
            <person name="Larimer F.W."/>
            <person name="Lippmeier J.C."/>
            <person name="Lucas S."/>
            <person name="Medina M."/>
            <person name="Montsant A."/>
            <person name="Obornik M."/>
            <person name="Parker M.S."/>
            <person name="Palenik B."/>
            <person name="Pazour G.J."/>
            <person name="Richardson P.M."/>
            <person name="Rynearson T.A."/>
            <person name="Saito M.A."/>
            <person name="Schwartz D.C."/>
            <person name="Thamatrakoln K."/>
            <person name="Valentin K."/>
            <person name="Vardi A."/>
            <person name="Wilkerson F.P."/>
            <person name="Rokhsar D.S."/>
        </authorList>
    </citation>
    <scope>NUCLEOTIDE SEQUENCE [LARGE SCALE GENOMIC DNA]</scope>
    <source>
        <strain evidence="8 9">CCMP1335</strain>
    </source>
</reference>
<dbReference type="HOGENOM" id="CLU_013173_4_0_1"/>
<feature type="domain" description="PPM-type phosphatase" evidence="7">
    <location>
        <begin position="38"/>
        <end position="343"/>
    </location>
</feature>
<evidence type="ECO:0000256" key="1">
    <source>
        <dbReference type="ARBA" id="ARBA00004170"/>
    </source>
</evidence>
<evidence type="ECO:0000313" key="8">
    <source>
        <dbReference type="EMBL" id="EED88075.1"/>
    </source>
</evidence>
<dbReference type="GO" id="GO:0007165">
    <property type="term" value="P:signal transduction"/>
    <property type="evidence" value="ECO:0000318"/>
    <property type="project" value="GO_Central"/>
</dbReference>
<dbReference type="PROSITE" id="PS51746">
    <property type="entry name" value="PPM_2"/>
    <property type="match status" value="1"/>
</dbReference>
<dbReference type="CDD" id="cd00143">
    <property type="entry name" value="PP2Cc"/>
    <property type="match status" value="1"/>
</dbReference>
<evidence type="ECO:0000256" key="3">
    <source>
        <dbReference type="ARBA" id="ARBA00022801"/>
    </source>
</evidence>
<dbReference type="AlphaFoldDB" id="B8CEP9"/>
<proteinExistence type="inferred from homology"/>
<name>B8CEP9_THAPS</name>
<dbReference type="SUPFAM" id="SSF81606">
    <property type="entry name" value="PP2C-like"/>
    <property type="match status" value="1"/>
</dbReference>
<evidence type="ECO:0000256" key="2">
    <source>
        <dbReference type="ARBA" id="ARBA00022723"/>
    </source>
</evidence>
<dbReference type="InterPro" id="IPR015655">
    <property type="entry name" value="PP2C"/>
</dbReference>
<accession>B8CEP9</accession>
<feature type="region of interest" description="Disordered" evidence="6">
    <location>
        <begin position="1"/>
        <end position="37"/>
    </location>
</feature>
<dbReference type="STRING" id="35128.B8CEP9"/>
<keyword evidence="9" id="KW-1185">Reference proteome</keyword>
<keyword evidence="2" id="KW-0479">Metal-binding</keyword>
<dbReference type="KEGG" id="tps:THAPSDRAFT_270027"/>